<keyword evidence="6" id="KW-0804">Transcription</keyword>
<dbReference type="Pfam" id="PF00486">
    <property type="entry name" value="Trans_reg_C"/>
    <property type="match status" value="1"/>
</dbReference>
<keyword evidence="5 8" id="KW-0238">DNA-binding</keyword>
<keyword evidence="3" id="KW-0902">Two-component regulatory system</keyword>
<dbReference type="InterPro" id="IPR039420">
    <property type="entry name" value="WalR-like"/>
</dbReference>
<organism evidence="11 12">
    <name type="scientific">Pelagirhabdus alkalitolerans</name>
    <dbReference type="NCBI Taxonomy" id="1612202"/>
    <lineage>
        <taxon>Bacteria</taxon>
        <taxon>Bacillati</taxon>
        <taxon>Bacillota</taxon>
        <taxon>Bacilli</taxon>
        <taxon>Bacillales</taxon>
        <taxon>Bacillaceae</taxon>
        <taxon>Pelagirhabdus</taxon>
    </lineage>
</organism>
<gene>
    <name evidence="11" type="ORF">SAMN05421734_10959</name>
</gene>
<evidence type="ECO:0000256" key="4">
    <source>
        <dbReference type="ARBA" id="ARBA00023015"/>
    </source>
</evidence>
<evidence type="ECO:0000313" key="11">
    <source>
        <dbReference type="EMBL" id="SDC46373.1"/>
    </source>
</evidence>
<dbReference type="CDD" id="cd00383">
    <property type="entry name" value="trans_reg_C"/>
    <property type="match status" value="1"/>
</dbReference>
<dbReference type="PANTHER" id="PTHR48111:SF73">
    <property type="entry name" value="ALKALINE PHOSPHATASE SYNTHESIS TRANSCRIPTIONAL REGULATORY PROTEIN PHOP"/>
    <property type="match status" value="1"/>
</dbReference>
<dbReference type="RefSeq" id="WP_090796623.1">
    <property type="nucleotide sequence ID" value="NZ_FMYI01000009.1"/>
</dbReference>
<dbReference type="SUPFAM" id="SSF46894">
    <property type="entry name" value="C-terminal effector domain of the bipartite response regulators"/>
    <property type="match status" value="1"/>
</dbReference>
<keyword evidence="4" id="KW-0805">Transcription regulation</keyword>
<dbReference type="Gene3D" id="1.10.10.10">
    <property type="entry name" value="Winged helix-like DNA-binding domain superfamily/Winged helix DNA-binding domain"/>
    <property type="match status" value="1"/>
</dbReference>
<name>A0A1G6LSZ5_9BACI</name>
<evidence type="ECO:0000259" key="10">
    <source>
        <dbReference type="PROSITE" id="PS51755"/>
    </source>
</evidence>
<dbReference type="SUPFAM" id="SSF52172">
    <property type="entry name" value="CheY-like"/>
    <property type="match status" value="1"/>
</dbReference>
<comment type="subcellular location">
    <subcellularLocation>
        <location evidence="1">Cytoplasm</location>
    </subcellularLocation>
</comment>
<feature type="DNA-binding region" description="OmpR/PhoB-type" evidence="8">
    <location>
        <begin position="122"/>
        <end position="222"/>
    </location>
</feature>
<evidence type="ECO:0000256" key="1">
    <source>
        <dbReference type="ARBA" id="ARBA00004496"/>
    </source>
</evidence>
<dbReference type="GO" id="GO:0000156">
    <property type="term" value="F:phosphorelay response regulator activity"/>
    <property type="evidence" value="ECO:0007669"/>
    <property type="project" value="TreeGrafter"/>
</dbReference>
<dbReference type="OrthoDB" id="9790442at2"/>
<dbReference type="Gene3D" id="3.40.50.2300">
    <property type="match status" value="1"/>
</dbReference>
<dbReference type="InterPro" id="IPR001789">
    <property type="entry name" value="Sig_transdc_resp-reg_receiver"/>
</dbReference>
<dbReference type="InterPro" id="IPR036388">
    <property type="entry name" value="WH-like_DNA-bd_sf"/>
</dbReference>
<dbReference type="InterPro" id="IPR016032">
    <property type="entry name" value="Sig_transdc_resp-reg_C-effctor"/>
</dbReference>
<dbReference type="FunFam" id="3.40.50.2300:FF:000001">
    <property type="entry name" value="DNA-binding response regulator PhoB"/>
    <property type="match status" value="1"/>
</dbReference>
<dbReference type="InterPro" id="IPR011006">
    <property type="entry name" value="CheY-like_superfamily"/>
</dbReference>
<evidence type="ECO:0000256" key="2">
    <source>
        <dbReference type="ARBA" id="ARBA00022553"/>
    </source>
</evidence>
<sequence>MQKALLVDDEERMLDLLELNLNPHGFKCIKTTKPEEVEQLIKNQTFHIILLDIMMPNLDGWELCRSIRQISTVPIIMITARDQKQDIVKGLKLGADDYITKPFEESELLARIEAVQRRSQHQSYVEVDGLVWDEKQYQLKYKNQFIKLTPKEFLLIGTLMKKPDQVFSREQLIDLIWGFDSHTEGRTVDSHVRNIRDKVRQTGFNIDQYFVTVWGIGYKWIKSTQ</sequence>
<feature type="domain" description="OmpR/PhoB-type" evidence="10">
    <location>
        <begin position="122"/>
        <end position="222"/>
    </location>
</feature>
<dbReference type="Proteomes" id="UP000242949">
    <property type="component" value="Unassembled WGS sequence"/>
</dbReference>
<dbReference type="SMART" id="SM00862">
    <property type="entry name" value="Trans_reg_C"/>
    <property type="match status" value="1"/>
</dbReference>
<dbReference type="PROSITE" id="PS50110">
    <property type="entry name" value="RESPONSE_REGULATORY"/>
    <property type="match status" value="1"/>
</dbReference>
<dbReference type="CDD" id="cd17574">
    <property type="entry name" value="REC_OmpR"/>
    <property type="match status" value="1"/>
</dbReference>
<dbReference type="GO" id="GO:0000976">
    <property type="term" value="F:transcription cis-regulatory region binding"/>
    <property type="evidence" value="ECO:0007669"/>
    <property type="project" value="TreeGrafter"/>
</dbReference>
<feature type="domain" description="Response regulatory" evidence="9">
    <location>
        <begin position="3"/>
        <end position="116"/>
    </location>
</feature>
<dbReference type="GO" id="GO:0005829">
    <property type="term" value="C:cytosol"/>
    <property type="evidence" value="ECO:0007669"/>
    <property type="project" value="TreeGrafter"/>
</dbReference>
<evidence type="ECO:0000259" key="9">
    <source>
        <dbReference type="PROSITE" id="PS50110"/>
    </source>
</evidence>
<dbReference type="PANTHER" id="PTHR48111">
    <property type="entry name" value="REGULATOR OF RPOS"/>
    <property type="match status" value="1"/>
</dbReference>
<keyword evidence="12" id="KW-1185">Reference proteome</keyword>
<reference evidence="12" key="1">
    <citation type="submission" date="2016-09" db="EMBL/GenBank/DDBJ databases">
        <authorList>
            <person name="Varghese N."/>
            <person name="Submissions S."/>
        </authorList>
    </citation>
    <scope>NUCLEOTIDE SEQUENCE [LARGE SCALE GENOMIC DNA]</scope>
    <source>
        <strain evidence="12">S5</strain>
    </source>
</reference>
<dbReference type="STRING" id="1612202.SAMN05421734_10959"/>
<evidence type="ECO:0000256" key="6">
    <source>
        <dbReference type="ARBA" id="ARBA00023163"/>
    </source>
</evidence>
<dbReference type="PROSITE" id="PS51755">
    <property type="entry name" value="OMPR_PHOB"/>
    <property type="match status" value="1"/>
</dbReference>
<evidence type="ECO:0000256" key="8">
    <source>
        <dbReference type="PROSITE-ProRule" id="PRU01091"/>
    </source>
</evidence>
<protein>
    <submittedName>
        <fullName evidence="11">DNA-binding response regulator, OmpR family, contains REC and winged-helix (WHTH) domain</fullName>
    </submittedName>
</protein>
<evidence type="ECO:0000256" key="5">
    <source>
        <dbReference type="ARBA" id="ARBA00023125"/>
    </source>
</evidence>
<feature type="modified residue" description="4-aspartylphosphate" evidence="7">
    <location>
        <position position="52"/>
    </location>
</feature>
<evidence type="ECO:0000313" key="12">
    <source>
        <dbReference type="Proteomes" id="UP000242949"/>
    </source>
</evidence>
<dbReference type="AlphaFoldDB" id="A0A1G6LSZ5"/>
<dbReference type="SMART" id="SM00448">
    <property type="entry name" value="REC"/>
    <property type="match status" value="1"/>
</dbReference>
<dbReference type="Gene3D" id="6.10.250.690">
    <property type="match status" value="1"/>
</dbReference>
<evidence type="ECO:0000256" key="7">
    <source>
        <dbReference type="PROSITE-ProRule" id="PRU00169"/>
    </source>
</evidence>
<accession>A0A1G6LSZ5</accession>
<dbReference type="Pfam" id="PF00072">
    <property type="entry name" value="Response_reg"/>
    <property type="match status" value="1"/>
</dbReference>
<dbReference type="GO" id="GO:0032993">
    <property type="term" value="C:protein-DNA complex"/>
    <property type="evidence" value="ECO:0007669"/>
    <property type="project" value="TreeGrafter"/>
</dbReference>
<proteinExistence type="predicted"/>
<dbReference type="EMBL" id="FMYI01000009">
    <property type="protein sequence ID" value="SDC46373.1"/>
    <property type="molecule type" value="Genomic_DNA"/>
</dbReference>
<keyword evidence="2 7" id="KW-0597">Phosphoprotein</keyword>
<dbReference type="GO" id="GO:0006355">
    <property type="term" value="P:regulation of DNA-templated transcription"/>
    <property type="evidence" value="ECO:0007669"/>
    <property type="project" value="InterPro"/>
</dbReference>
<evidence type="ECO:0000256" key="3">
    <source>
        <dbReference type="ARBA" id="ARBA00023012"/>
    </source>
</evidence>
<dbReference type="InterPro" id="IPR001867">
    <property type="entry name" value="OmpR/PhoB-type_DNA-bd"/>
</dbReference>